<feature type="transmembrane region" description="Helical" evidence="6">
    <location>
        <begin position="128"/>
        <end position="150"/>
    </location>
</feature>
<evidence type="ECO:0000259" key="7">
    <source>
        <dbReference type="Pfam" id="PF00482"/>
    </source>
</evidence>
<dbReference type="InterPro" id="IPR042094">
    <property type="entry name" value="T2SS_GspF_sf"/>
</dbReference>
<feature type="transmembrane region" description="Helical" evidence="6">
    <location>
        <begin position="280"/>
        <end position="302"/>
    </location>
</feature>
<dbReference type="OrthoDB" id="9810662at2"/>
<dbReference type="KEGG" id="sdyn:Mal52_47300"/>
<dbReference type="PANTHER" id="PTHR35007:SF2">
    <property type="entry name" value="PILUS ASSEMBLE PROTEIN"/>
    <property type="match status" value="1"/>
</dbReference>
<keyword evidence="3 6" id="KW-0812">Transmembrane</keyword>
<evidence type="ECO:0000256" key="3">
    <source>
        <dbReference type="ARBA" id="ARBA00022692"/>
    </source>
</evidence>
<evidence type="ECO:0000256" key="2">
    <source>
        <dbReference type="ARBA" id="ARBA00022475"/>
    </source>
</evidence>
<dbReference type="EMBL" id="CP036276">
    <property type="protein sequence ID" value="QDU46212.1"/>
    <property type="molecule type" value="Genomic_DNA"/>
</dbReference>
<feature type="transmembrane region" description="Helical" evidence="6">
    <location>
        <begin position="6"/>
        <end position="25"/>
    </location>
</feature>
<protein>
    <submittedName>
        <fullName evidence="8">Bacterial type II secretion system protein F domain protein</fullName>
    </submittedName>
</protein>
<keyword evidence="5 6" id="KW-0472">Membrane</keyword>
<dbReference type="Proteomes" id="UP000319383">
    <property type="component" value="Chromosome"/>
</dbReference>
<name>A0A517ZUQ4_9PLAN</name>
<accession>A0A517ZUQ4</accession>
<keyword evidence="4 6" id="KW-1133">Transmembrane helix</keyword>
<evidence type="ECO:0000313" key="9">
    <source>
        <dbReference type="Proteomes" id="UP000319383"/>
    </source>
</evidence>
<proteinExistence type="predicted"/>
<evidence type="ECO:0000256" key="5">
    <source>
        <dbReference type="ARBA" id="ARBA00023136"/>
    </source>
</evidence>
<dbReference type="GO" id="GO:0005886">
    <property type="term" value="C:plasma membrane"/>
    <property type="evidence" value="ECO:0007669"/>
    <property type="project" value="UniProtKB-SubCell"/>
</dbReference>
<evidence type="ECO:0000256" key="1">
    <source>
        <dbReference type="ARBA" id="ARBA00004651"/>
    </source>
</evidence>
<dbReference type="Pfam" id="PF00482">
    <property type="entry name" value="T2SSF"/>
    <property type="match status" value="1"/>
</dbReference>
<sequence>MAGSLVSIPYIIFGIVAIATYALLVRSNPYDVKVRNRIKELEPSSMAIATAKGDDDEESDGVLSRFVEELQQLNPSHASSRSGLQHRLTKAGIYDQAAIQRYYIAKLLFTAIPAAAMIPLELSGYISAQWMIPAAVAAGAVGFLVPGFWLDRAIARQHVLLQKSLPDFIDLMTVCLGGGLSLQQTIHQVSDELLLAHPELAAELAIIQRDMELGATVDQALKRFAVRTDFDGARTLSTFIREAQRFGSNIVDALRNHADMLRTKREQAAEEKAQKASVKILIPTLLLIFPAIFVILVGPAAIQIQEAFINQ</sequence>
<dbReference type="Gene3D" id="1.20.81.30">
    <property type="entry name" value="Type II secretion system (T2SS), domain F"/>
    <property type="match status" value="1"/>
</dbReference>
<feature type="domain" description="Type II secretion system protein GspF" evidence="7">
    <location>
        <begin position="168"/>
        <end position="297"/>
    </location>
</feature>
<dbReference type="RefSeq" id="WP_145378749.1">
    <property type="nucleotide sequence ID" value="NZ_CP036270.1"/>
</dbReference>
<comment type="subcellular location">
    <subcellularLocation>
        <location evidence="1">Cell membrane</location>
        <topology evidence="1">Multi-pass membrane protein</topology>
    </subcellularLocation>
</comment>
<evidence type="ECO:0000256" key="6">
    <source>
        <dbReference type="SAM" id="Phobius"/>
    </source>
</evidence>
<gene>
    <name evidence="8" type="ORF">Mal52_47300</name>
</gene>
<reference evidence="8 9" key="1">
    <citation type="submission" date="2019-02" db="EMBL/GenBank/DDBJ databases">
        <title>Deep-cultivation of Planctomycetes and their phenomic and genomic characterization uncovers novel biology.</title>
        <authorList>
            <person name="Wiegand S."/>
            <person name="Jogler M."/>
            <person name="Boedeker C."/>
            <person name="Pinto D."/>
            <person name="Vollmers J."/>
            <person name="Rivas-Marin E."/>
            <person name="Kohn T."/>
            <person name="Peeters S.H."/>
            <person name="Heuer A."/>
            <person name="Rast P."/>
            <person name="Oberbeckmann S."/>
            <person name="Bunk B."/>
            <person name="Jeske O."/>
            <person name="Meyerdierks A."/>
            <person name="Storesund J.E."/>
            <person name="Kallscheuer N."/>
            <person name="Luecker S."/>
            <person name="Lage O.M."/>
            <person name="Pohl T."/>
            <person name="Merkel B.J."/>
            <person name="Hornburger P."/>
            <person name="Mueller R.-W."/>
            <person name="Bruemmer F."/>
            <person name="Labrenz M."/>
            <person name="Spormann A.M."/>
            <person name="Op den Camp H."/>
            <person name="Overmann J."/>
            <person name="Amann R."/>
            <person name="Jetten M.S.M."/>
            <person name="Mascher T."/>
            <person name="Medema M.H."/>
            <person name="Devos D.P."/>
            <person name="Kaster A.-K."/>
            <person name="Ovreas L."/>
            <person name="Rohde M."/>
            <person name="Galperin M.Y."/>
            <person name="Jogler C."/>
        </authorList>
    </citation>
    <scope>NUCLEOTIDE SEQUENCE [LARGE SCALE GENOMIC DNA]</scope>
    <source>
        <strain evidence="8 9">Mal52</strain>
    </source>
</reference>
<evidence type="ECO:0000256" key="4">
    <source>
        <dbReference type="ARBA" id="ARBA00022989"/>
    </source>
</evidence>
<keyword evidence="9" id="KW-1185">Reference proteome</keyword>
<evidence type="ECO:0000313" key="8">
    <source>
        <dbReference type="EMBL" id="QDU46212.1"/>
    </source>
</evidence>
<keyword evidence="2" id="KW-1003">Cell membrane</keyword>
<dbReference type="InterPro" id="IPR018076">
    <property type="entry name" value="T2SS_GspF_dom"/>
</dbReference>
<dbReference type="PANTHER" id="PTHR35007">
    <property type="entry name" value="INTEGRAL MEMBRANE PROTEIN-RELATED"/>
    <property type="match status" value="1"/>
</dbReference>
<organism evidence="8 9">
    <name type="scientific">Symmachiella dynata</name>
    <dbReference type="NCBI Taxonomy" id="2527995"/>
    <lineage>
        <taxon>Bacteria</taxon>
        <taxon>Pseudomonadati</taxon>
        <taxon>Planctomycetota</taxon>
        <taxon>Planctomycetia</taxon>
        <taxon>Planctomycetales</taxon>
        <taxon>Planctomycetaceae</taxon>
        <taxon>Symmachiella</taxon>
    </lineage>
</organism>
<dbReference type="AlphaFoldDB" id="A0A517ZUQ4"/>
<feature type="transmembrane region" description="Helical" evidence="6">
    <location>
        <begin position="103"/>
        <end position="122"/>
    </location>
</feature>